<keyword evidence="2" id="KW-1185">Reference proteome</keyword>
<gene>
    <name evidence="1" type="ORF">PTE30175_02544</name>
</gene>
<dbReference type="EMBL" id="CABPRZ010000009">
    <property type="protein sequence ID" value="VVE10657.1"/>
    <property type="molecule type" value="Genomic_DNA"/>
</dbReference>
<organism evidence="1 2">
    <name type="scientific">Pandoraea terrae</name>
    <dbReference type="NCBI Taxonomy" id="1537710"/>
    <lineage>
        <taxon>Bacteria</taxon>
        <taxon>Pseudomonadati</taxon>
        <taxon>Pseudomonadota</taxon>
        <taxon>Betaproteobacteria</taxon>
        <taxon>Burkholderiales</taxon>
        <taxon>Burkholderiaceae</taxon>
        <taxon>Pandoraea</taxon>
    </lineage>
</organism>
<dbReference type="AlphaFoldDB" id="A0A5E4VEC8"/>
<reference evidence="1 2" key="1">
    <citation type="submission" date="2019-08" db="EMBL/GenBank/DDBJ databases">
        <authorList>
            <person name="Peeters C."/>
        </authorList>
    </citation>
    <scope>NUCLEOTIDE SEQUENCE [LARGE SCALE GENOMIC DNA]</scope>
    <source>
        <strain evidence="1 2">LMG 30175</strain>
    </source>
</reference>
<name>A0A5E4VEC8_9BURK</name>
<evidence type="ECO:0000313" key="2">
    <source>
        <dbReference type="Proteomes" id="UP000414233"/>
    </source>
</evidence>
<proteinExistence type="predicted"/>
<dbReference type="Proteomes" id="UP000414233">
    <property type="component" value="Unassembled WGS sequence"/>
</dbReference>
<evidence type="ECO:0008006" key="3">
    <source>
        <dbReference type="Google" id="ProtNLM"/>
    </source>
</evidence>
<protein>
    <recommendedName>
        <fullName evidence="3">Transposase</fullName>
    </recommendedName>
</protein>
<sequence length="84" mass="9554">MPMSNKASRARASKLDDPAIVATMREYAVKKAAYPNSHRFSCRSVAVEIDRRHGVRVDAKTVRSQLKKLGIYHPWSRRPNAPLH</sequence>
<accession>A0A5E4VEC8</accession>
<evidence type="ECO:0000313" key="1">
    <source>
        <dbReference type="EMBL" id="VVE10657.1"/>
    </source>
</evidence>